<dbReference type="EMBL" id="BAAAUX010000003">
    <property type="protein sequence ID" value="GAA2777041.1"/>
    <property type="molecule type" value="Genomic_DNA"/>
</dbReference>
<sequence>MSEHDEFDDAAIAVVGMACRFPGARDVDEYWSNLVNGVDSVTRYAEQPVAGGRDSYIPARGLLADPEWFDAGYFGLSLREARLISPQHRVFLECAAEALEDAGCDAPRYPGLIGVYGGGSETGYGHVVRSRRDGLSGVTDWEILLGSAQDFMLSRVAYKLGLTGPAINVQAACATALVAVHTAVQALLSGDCDLALAGAASVHYPEKQTPYSEGGIIAKDGTCRAFDHRGSGTVGGDGAGIVVLKRLSDALADNDTVHAVVRGTAVNNDGSHRAGFTAPGVDGQAAVIRAAHQVSQVDAGSIGYVEAHGTATPLGDPIEIEALTKAFRKDTDRTGYCRIGSVKTNIGHTDAAAGIAGFIKAALALKHRVLPPSLHFEKPNPHIDFDSSPFRVVAQRQDWDSEGPRRAGVSSFGIGGTNAHVVLEEAPQPDSAPAGGEFHLLPISARTPTALDAITSRLAEHLRATPELPIADVAWTLQTGRQELPWRRCALVRDREDALAVLSDASRLPSSSGPVSASPVIFAFTGRIPELGDLAHLHREEPEFRRTFDEIAAAANGDALTERTPPGALIALADGVGRARVLAARGVVPTAVTAYGTGALAAAVVSGALKLTDAISLAERHGDFEAALAEPSTEVLQAPDTEPISAEEAQDPATWAAFARREAPDGWASDRCVVEIGPGEHFPESALARTWIAGGRVRWKPDGVRRRVPLPTYPFERERHIVEAPRSVENPQPVEADPPPEAPPEPLEDVVTTVTRVFGETLGVPGYEADQDFFELGGDSLIAADLLARLREIYRVELDPLVIFDASTPALLARLLDQPASRQESS</sequence>
<dbReference type="SUPFAM" id="SSF47336">
    <property type="entry name" value="ACP-like"/>
    <property type="match status" value="1"/>
</dbReference>
<dbReference type="InterPro" id="IPR032821">
    <property type="entry name" value="PKS_assoc"/>
</dbReference>
<dbReference type="InterPro" id="IPR006162">
    <property type="entry name" value="Ppantetheine_attach_site"/>
</dbReference>
<feature type="compositionally biased region" description="Pro residues" evidence="4">
    <location>
        <begin position="736"/>
        <end position="745"/>
    </location>
</feature>
<dbReference type="InterPro" id="IPR014030">
    <property type="entry name" value="Ketoacyl_synth_N"/>
</dbReference>
<dbReference type="PROSITE" id="PS00606">
    <property type="entry name" value="KS3_1"/>
    <property type="match status" value="1"/>
</dbReference>
<keyword evidence="1" id="KW-0596">Phosphopantetheine</keyword>
<evidence type="ECO:0000256" key="3">
    <source>
        <dbReference type="ARBA" id="ARBA00022679"/>
    </source>
</evidence>
<dbReference type="Pfam" id="PF00109">
    <property type="entry name" value="ketoacyl-synt"/>
    <property type="match status" value="1"/>
</dbReference>
<keyword evidence="2" id="KW-0597">Phosphoprotein</keyword>
<dbReference type="InterPro" id="IPR018201">
    <property type="entry name" value="Ketoacyl_synth_AS"/>
</dbReference>
<dbReference type="InterPro" id="IPR020806">
    <property type="entry name" value="PKS_PP-bd"/>
</dbReference>
<evidence type="ECO:0008006" key="9">
    <source>
        <dbReference type="Google" id="ProtNLM"/>
    </source>
</evidence>
<dbReference type="Pfam" id="PF16197">
    <property type="entry name" value="KAsynt_C_assoc"/>
    <property type="match status" value="1"/>
</dbReference>
<dbReference type="Gene3D" id="3.30.70.3290">
    <property type="match status" value="1"/>
</dbReference>
<evidence type="ECO:0000256" key="2">
    <source>
        <dbReference type="ARBA" id="ARBA00022553"/>
    </source>
</evidence>
<dbReference type="InterPro" id="IPR014031">
    <property type="entry name" value="Ketoacyl_synth_C"/>
</dbReference>
<evidence type="ECO:0000259" key="5">
    <source>
        <dbReference type="PROSITE" id="PS50075"/>
    </source>
</evidence>
<dbReference type="Gene3D" id="3.40.47.10">
    <property type="match status" value="1"/>
</dbReference>
<gene>
    <name evidence="7" type="ORF">GCM10010470_07430</name>
</gene>
<feature type="region of interest" description="Disordered" evidence="4">
    <location>
        <begin position="631"/>
        <end position="651"/>
    </location>
</feature>
<dbReference type="PANTHER" id="PTHR43775">
    <property type="entry name" value="FATTY ACID SYNTHASE"/>
    <property type="match status" value="1"/>
</dbReference>
<dbReference type="SMART" id="SM00823">
    <property type="entry name" value="PKS_PP"/>
    <property type="match status" value="1"/>
</dbReference>
<dbReference type="InterPro" id="IPR016039">
    <property type="entry name" value="Thiolase-like"/>
</dbReference>
<dbReference type="InterPro" id="IPR029058">
    <property type="entry name" value="AB_hydrolase_fold"/>
</dbReference>
<organism evidence="7 8">
    <name type="scientific">Saccharopolyspora taberi</name>
    <dbReference type="NCBI Taxonomy" id="60895"/>
    <lineage>
        <taxon>Bacteria</taxon>
        <taxon>Bacillati</taxon>
        <taxon>Actinomycetota</taxon>
        <taxon>Actinomycetes</taxon>
        <taxon>Pseudonocardiales</taxon>
        <taxon>Pseudonocardiaceae</taxon>
        <taxon>Saccharopolyspora</taxon>
    </lineage>
</organism>
<dbReference type="Proteomes" id="UP001500979">
    <property type="component" value="Unassembled WGS sequence"/>
</dbReference>
<dbReference type="InterPro" id="IPR020841">
    <property type="entry name" value="PKS_Beta-ketoAc_synthase_dom"/>
</dbReference>
<proteinExistence type="predicted"/>
<keyword evidence="3" id="KW-0808">Transferase</keyword>
<feature type="domain" description="Ketosynthase family 3 (KS3)" evidence="6">
    <location>
        <begin position="9"/>
        <end position="425"/>
    </location>
</feature>
<dbReference type="InterPro" id="IPR050091">
    <property type="entry name" value="PKS_NRPS_Biosynth_Enz"/>
</dbReference>
<evidence type="ECO:0000256" key="1">
    <source>
        <dbReference type="ARBA" id="ARBA00022450"/>
    </source>
</evidence>
<dbReference type="Pfam" id="PF00550">
    <property type="entry name" value="PP-binding"/>
    <property type="match status" value="1"/>
</dbReference>
<evidence type="ECO:0000256" key="4">
    <source>
        <dbReference type="SAM" id="MobiDB-lite"/>
    </source>
</evidence>
<dbReference type="InterPro" id="IPR009081">
    <property type="entry name" value="PP-bd_ACP"/>
</dbReference>
<feature type="domain" description="Carrier" evidence="5">
    <location>
        <begin position="745"/>
        <end position="820"/>
    </location>
</feature>
<evidence type="ECO:0000313" key="7">
    <source>
        <dbReference type="EMBL" id="GAA2777041.1"/>
    </source>
</evidence>
<evidence type="ECO:0000313" key="8">
    <source>
        <dbReference type="Proteomes" id="UP001500979"/>
    </source>
</evidence>
<dbReference type="Gene3D" id="3.40.50.1820">
    <property type="entry name" value="alpha/beta hydrolase"/>
    <property type="match status" value="1"/>
</dbReference>
<dbReference type="PANTHER" id="PTHR43775:SF37">
    <property type="entry name" value="SI:DKEY-61P9.11"/>
    <property type="match status" value="1"/>
</dbReference>
<reference evidence="7 8" key="1">
    <citation type="journal article" date="2019" name="Int. J. Syst. Evol. Microbiol.">
        <title>The Global Catalogue of Microorganisms (GCM) 10K type strain sequencing project: providing services to taxonomists for standard genome sequencing and annotation.</title>
        <authorList>
            <consortium name="The Broad Institute Genomics Platform"/>
            <consortium name="The Broad Institute Genome Sequencing Center for Infectious Disease"/>
            <person name="Wu L."/>
            <person name="Ma J."/>
        </authorList>
    </citation>
    <scope>NUCLEOTIDE SEQUENCE [LARGE SCALE GENOMIC DNA]</scope>
    <source>
        <strain evidence="7 8">JCM 9383</strain>
    </source>
</reference>
<dbReference type="RefSeq" id="WP_344677919.1">
    <property type="nucleotide sequence ID" value="NZ_BAAAUX010000003.1"/>
</dbReference>
<dbReference type="PROSITE" id="PS50075">
    <property type="entry name" value="CARRIER"/>
    <property type="match status" value="1"/>
</dbReference>
<evidence type="ECO:0000259" key="6">
    <source>
        <dbReference type="PROSITE" id="PS52004"/>
    </source>
</evidence>
<dbReference type="SMART" id="SM00825">
    <property type="entry name" value="PKS_KS"/>
    <property type="match status" value="1"/>
</dbReference>
<dbReference type="PROSITE" id="PS00012">
    <property type="entry name" value="PHOSPHOPANTETHEINE"/>
    <property type="match status" value="1"/>
</dbReference>
<comment type="caution">
    <text evidence="7">The sequence shown here is derived from an EMBL/GenBank/DDBJ whole genome shotgun (WGS) entry which is preliminary data.</text>
</comment>
<dbReference type="SUPFAM" id="SSF53901">
    <property type="entry name" value="Thiolase-like"/>
    <property type="match status" value="1"/>
</dbReference>
<accession>A0ABN3V3P6</accession>
<dbReference type="Pfam" id="PF02801">
    <property type="entry name" value="Ketoacyl-synt_C"/>
    <property type="match status" value="1"/>
</dbReference>
<dbReference type="PROSITE" id="PS52004">
    <property type="entry name" value="KS3_2"/>
    <property type="match status" value="1"/>
</dbReference>
<dbReference type="Gene3D" id="1.10.1240.100">
    <property type="match status" value="1"/>
</dbReference>
<dbReference type="InterPro" id="IPR036736">
    <property type="entry name" value="ACP-like_sf"/>
</dbReference>
<dbReference type="InterPro" id="IPR001227">
    <property type="entry name" value="Ac_transferase_dom_sf"/>
</dbReference>
<keyword evidence="8" id="KW-1185">Reference proteome</keyword>
<dbReference type="InterPro" id="IPR016035">
    <property type="entry name" value="Acyl_Trfase/lysoPLipase"/>
</dbReference>
<name>A0ABN3V3P6_9PSEU</name>
<protein>
    <recommendedName>
        <fullName evidence="9">Carrier domain-containing protein</fullName>
    </recommendedName>
</protein>
<dbReference type="Gene3D" id="3.40.366.10">
    <property type="entry name" value="Malonyl-Coenzyme A Acyl Carrier Protein, domain 2"/>
    <property type="match status" value="1"/>
</dbReference>
<dbReference type="CDD" id="cd00833">
    <property type="entry name" value="PKS"/>
    <property type="match status" value="1"/>
</dbReference>
<dbReference type="SUPFAM" id="SSF52151">
    <property type="entry name" value="FabD/lysophospholipase-like"/>
    <property type="match status" value="1"/>
</dbReference>
<feature type="region of interest" description="Disordered" evidence="4">
    <location>
        <begin position="726"/>
        <end position="746"/>
    </location>
</feature>